<dbReference type="GO" id="GO:0015031">
    <property type="term" value="P:protein transport"/>
    <property type="evidence" value="ECO:0007669"/>
    <property type="project" value="TreeGrafter"/>
</dbReference>
<accession>A0A5C3NRB9</accession>
<evidence type="ECO:0000313" key="3">
    <source>
        <dbReference type="Proteomes" id="UP000308197"/>
    </source>
</evidence>
<gene>
    <name evidence="2" type="ORF">K466DRAFT_668422</name>
</gene>
<dbReference type="Proteomes" id="UP000308197">
    <property type="component" value="Unassembled WGS sequence"/>
</dbReference>
<dbReference type="PANTHER" id="PTHR11188">
    <property type="entry name" value="ARRESTIN DOMAIN CONTAINING PROTEIN"/>
    <property type="match status" value="1"/>
</dbReference>
<sequence>MTSSIQVVIPPTTYCSGSFVEGEVQLNFRHLREYGDRFEKIWVTLRGRAICVCADNDSEDYETIPLFDLSRMLWTYGSEYPPPDSDILRLFFRFQLPDDIPPSLLDRAGPGGTAGVMYSLTTVAVRAGGSTRPWTKYTPIVIVPRDNVSPLLMQSLVTDAFAWRTVHKSKQVRRALWGDYATVRIELSVPDVPVFPLFTPVPFKVDVKTTTAKLTRRIKTDGRADSGATQQIFPTPPADASEFVFQLVRRTKVRVQKREETIQSVTACAPCEHVDVNVPSKEWVPTPDAPGWSHLSSNQERGVWVQCAQYSSKLAFNVPPTFSVGDRLGWEYHLKLKVPFPGSGNDVEVEMPVTIVSGINKPVPRKEHQPHSHNPRLSSWAPSTSELSLPSEYWQGQGTWAWNEFNRGIETQVPTA</sequence>
<dbReference type="STRING" id="1314778.A0A5C3NRB9"/>
<proteinExistence type="predicted"/>
<dbReference type="InterPro" id="IPR014752">
    <property type="entry name" value="Arrestin-like_C"/>
</dbReference>
<evidence type="ECO:0000256" key="1">
    <source>
        <dbReference type="SAM" id="MobiDB-lite"/>
    </source>
</evidence>
<evidence type="ECO:0000313" key="2">
    <source>
        <dbReference type="EMBL" id="TFK78490.1"/>
    </source>
</evidence>
<reference evidence="2 3" key="1">
    <citation type="journal article" date="2019" name="Nat. Ecol. Evol.">
        <title>Megaphylogeny resolves global patterns of mushroom evolution.</title>
        <authorList>
            <person name="Varga T."/>
            <person name="Krizsan K."/>
            <person name="Foldi C."/>
            <person name="Dima B."/>
            <person name="Sanchez-Garcia M."/>
            <person name="Sanchez-Ramirez S."/>
            <person name="Szollosi G.J."/>
            <person name="Szarkandi J.G."/>
            <person name="Papp V."/>
            <person name="Albert L."/>
            <person name="Andreopoulos W."/>
            <person name="Angelini C."/>
            <person name="Antonin V."/>
            <person name="Barry K.W."/>
            <person name="Bougher N.L."/>
            <person name="Buchanan P."/>
            <person name="Buyck B."/>
            <person name="Bense V."/>
            <person name="Catcheside P."/>
            <person name="Chovatia M."/>
            <person name="Cooper J."/>
            <person name="Damon W."/>
            <person name="Desjardin D."/>
            <person name="Finy P."/>
            <person name="Geml J."/>
            <person name="Haridas S."/>
            <person name="Hughes K."/>
            <person name="Justo A."/>
            <person name="Karasinski D."/>
            <person name="Kautmanova I."/>
            <person name="Kiss B."/>
            <person name="Kocsube S."/>
            <person name="Kotiranta H."/>
            <person name="LaButti K.M."/>
            <person name="Lechner B.E."/>
            <person name="Liimatainen K."/>
            <person name="Lipzen A."/>
            <person name="Lukacs Z."/>
            <person name="Mihaltcheva S."/>
            <person name="Morgado L.N."/>
            <person name="Niskanen T."/>
            <person name="Noordeloos M.E."/>
            <person name="Ohm R.A."/>
            <person name="Ortiz-Santana B."/>
            <person name="Ovrebo C."/>
            <person name="Racz N."/>
            <person name="Riley R."/>
            <person name="Savchenko A."/>
            <person name="Shiryaev A."/>
            <person name="Soop K."/>
            <person name="Spirin V."/>
            <person name="Szebenyi C."/>
            <person name="Tomsovsky M."/>
            <person name="Tulloss R.E."/>
            <person name="Uehling J."/>
            <person name="Grigoriev I.V."/>
            <person name="Vagvolgyi C."/>
            <person name="Papp T."/>
            <person name="Martin F.M."/>
            <person name="Miettinen O."/>
            <person name="Hibbett D.S."/>
            <person name="Nagy L.G."/>
        </authorList>
    </citation>
    <scope>NUCLEOTIDE SEQUENCE [LARGE SCALE GENOMIC DNA]</scope>
    <source>
        <strain evidence="2 3">HHB13444</strain>
    </source>
</reference>
<evidence type="ECO:0008006" key="4">
    <source>
        <dbReference type="Google" id="ProtNLM"/>
    </source>
</evidence>
<dbReference type="InParanoid" id="A0A5C3NRB9"/>
<dbReference type="PANTHER" id="PTHR11188:SF17">
    <property type="entry name" value="FI21816P1"/>
    <property type="match status" value="1"/>
</dbReference>
<dbReference type="InterPro" id="IPR050357">
    <property type="entry name" value="Arrestin_domain-protein"/>
</dbReference>
<dbReference type="GO" id="GO:0005737">
    <property type="term" value="C:cytoplasm"/>
    <property type="evidence" value="ECO:0007669"/>
    <property type="project" value="TreeGrafter"/>
</dbReference>
<dbReference type="Gene3D" id="2.60.40.640">
    <property type="match status" value="1"/>
</dbReference>
<organism evidence="2 3">
    <name type="scientific">Polyporus arcularius HHB13444</name>
    <dbReference type="NCBI Taxonomy" id="1314778"/>
    <lineage>
        <taxon>Eukaryota</taxon>
        <taxon>Fungi</taxon>
        <taxon>Dikarya</taxon>
        <taxon>Basidiomycota</taxon>
        <taxon>Agaricomycotina</taxon>
        <taxon>Agaricomycetes</taxon>
        <taxon>Polyporales</taxon>
        <taxon>Polyporaceae</taxon>
        <taxon>Polyporus</taxon>
    </lineage>
</organism>
<keyword evidence="3" id="KW-1185">Reference proteome</keyword>
<dbReference type="EMBL" id="ML212499">
    <property type="protein sequence ID" value="TFK78490.1"/>
    <property type="molecule type" value="Genomic_DNA"/>
</dbReference>
<feature type="region of interest" description="Disordered" evidence="1">
    <location>
        <begin position="361"/>
        <end position="383"/>
    </location>
</feature>
<dbReference type="AlphaFoldDB" id="A0A5C3NRB9"/>
<protein>
    <recommendedName>
        <fullName evidence="4">Arrestin-like N-terminal domain-containing protein</fullName>
    </recommendedName>
</protein>
<name>A0A5C3NRB9_9APHY</name>